<reference evidence="1" key="1">
    <citation type="submission" date="2020-09" db="EMBL/GenBank/DDBJ databases">
        <authorList>
            <person name="Kikuchi T."/>
        </authorList>
    </citation>
    <scope>NUCLEOTIDE SEQUENCE</scope>
    <source>
        <strain evidence="1">SH1</strain>
    </source>
</reference>
<comment type="caution">
    <text evidence="1">The sequence shown here is derived from an EMBL/GenBank/DDBJ whole genome shotgun (WGS) entry which is preliminary data.</text>
</comment>
<sequence length="136" mass="15900">MFSYSSPQLTQVVGIPRVAKYGFFKFYFFDVRDVGEPIRMMLHYVNEFVQSELKSSPMLDHNGFVLHKALTIAKYVADISGLVGKYRKENAVIDEFMEIHLEEMNDLQSFLKVLLEKDEHDKKQFIEEMGISLVKR</sequence>
<gene>
    <name evidence="1" type="ORF">BOKJ2_LOCUS717</name>
</gene>
<accession>A0A811JRV4</accession>
<dbReference type="EMBL" id="CAJFDH010000001">
    <property type="protein sequence ID" value="CAD5206033.1"/>
    <property type="molecule type" value="Genomic_DNA"/>
</dbReference>
<dbReference type="Proteomes" id="UP000614601">
    <property type="component" value="Unassembled WGS sequence"/>
</dbReference>
<dbReference type="AlphaFoldDB" id="A0A811JRV4"/>
<evidence type="ECO:0000313" key="1">
    <source>
        <dbReference type="EMBL" id="CAD5206033.1"/>
    </source>
</evidence>
<dbReference type="Gene3D" id="1.20.1050.10">
    <property type="match status" value="1"/>
</dbReference>
<dbReference type="EMBL" id="CAJFCW020000001">
    <property type="protein sequence ID" value="CAG9080232.1"/>
    <property type="molecule type" value="Genomic_DNA"/>
</dbReference>
<keyword evidence="2" id="KW-1185">Reference proteome</keyword>
<organism evidence="1 2">
    <name type="scientific">Bursaphelenchus okinawaensis</name>
    <dbReference type="NCBI Taxonomy" id="465554"/>
    <lineage>
        <taxon>Eukaryota</taxon>
        <taxon>Metazoa</taxon>
        <taxon>Ecdysozoa</taxon>
        <taxon>Nematoda</taxon>
        <taxon>Chromadorea</taxon>
        <taxon>Rhabditida</taxon>
        <taxon>Tylenchina</taxon>
        <taxon>Tylenchomorpha</taxon>
        <taxon>Aphelenchoidea</taxon>
        <taxon>Aphelenchoididae</taxon>
        <taxon>Bursaphelenchus</taxon>
    </lineage>
</organism>
<dbReference type="Proteomes" id="UP000783686">
    <property type="component" value="Unassembled WGS sequence"/>
</dbReference>
<evidence type="ECO:0000313" key="2">
    <source>
        <dbReference type="Proteomes" id="UP000614601"/>
    </source>
</evidence>
<protein>
    <submittedName>
        <fullName evidence="1">Uncharacterized protein</fullName>
    </submittedName>
</protein>
<dbReference type="OrthoDB" id="414243at2759"/>
<dbReference type="Gene3D" id="3.40.30.10">
    <property type="entry name" value="Glutaredoxin"/>
    <property type="match status" value="1"/>
</dbReference>
<proteinExistence type="predicted"/>
<name>A0A811JRV4_9BILA</name>